<organism evidence="14 15">
    <name type="scientific">Actinoplanes oblitus</name>
    <dbReference type="NCBI Taxonomy" id="3040509"/>
    <lineage>
        <taxon>Bacteria</taxon>
        <taxon>Bacillati</taxon>
        <taxon>Actinomycetota</taxon>
        <taxon>Actinomycetes</taxon>
        <taxon>Micromonosporales</taxon>
        <taxon>Micromonosporaceae</taxon>
        <taxon>Actinoplanes</taxon>
    </lineage>
</organism>
<keyword evidence="15" id="KW-1185">Reference proteome</keyword>
<dbReference type="Pfam" id="PF12169">
    <property type="entry name" value="DNA_pol3_gamma3"/>
    <property type="match status" value="1"/>
</dbReference>
<dbReference type="PANTHER" id="PTHR11669:SF0">
    <property type="entry name" value="PROTEIN STICHEL-LIKE 2"/>
    <property type="match status" value="1"/>
</dbReference>
<evidence type="ECO:0000256" key="5">
    <source>
        <dbReference type="ARBA" id="ARBA00022705"/>
    </source>
</evidence>
<keyword evidence="7" id="KW-0547">Nucleotide-binding</keyword>
<dbReference type="GO" id="GO:0003887">
    <property type="term" value="F:DNA-directed DNA polymerase activity"/>
    <property type="evidence" value="ECO:0007669"/>
    <property type="project" value="UniProtKB-EC"/>
</dbReference>
<keyword evidence="6" id="KW-0479">Metal-binding</keyword>
<evidence type="ECO:0000256" key="10">
    <source>
        <dbReference type="ARBA" id="ARBA00022932"/>
    </source>
</evidence>
<feature type="compositionally biased region" description="Low complexity" evidence="12">
    <location>
        <begin position="912"/>
        <end position="961"/>
    </location>
</feature>
<feature type="compositionally biased region" description="Low complexity" evidence="12">
    <location>
        <begin position="527"/>
        <end position="554"/>
    </location>
</feature>
<name>A0ABY8WEL4_9ACTN</name>
<dbReference type="SUPFAM" id="SSF48019">
    <property type="entry name" value="post-AAA+ oligomerization domain-like"/>
    <property type="match status" value="1"/>
</dbReference>
<feature type="compositionally biased region" description="Low complexity" evidence="12">
    <location>
        <begin position="862"/>
        <end position="879"/>
    </location>
</feature>
<evidence type="ECO:0000256" key="1">
    <source>
        <dbReference type="ARBA" id="ARBA00006360"/>
    </source>
</evidence>
<reference evidence="14 15" key="1">
    <citation type="submission" date="2023-06" db="EMBL/GenBank/DDBJ databases">
        <authorList>
            <person name="Yushchuk O."/>
            <person name="Binda E."/>
            <person name="Ruckert-Reed C."/>
            <person name="Fedorenko V."/>
            <person name="Kalinowski J."/>
            <person name="Marinelli F."/>
        </authorList>
    </citation>
    <scope>NUCLEOTIDE SEQUENCE [LARGE SCALE GENOMIC DNA]</scope>
    <source>
        <strain evidence="14 15">NRRL 3884</strain>
    </source>
</reference>
<evidence type="ECO:0000256" key="6">
    <source>
        <dbReference type="ARBA" id="ARBA00022723"/>
    </source>
</evidence>
<evidence type="ECO:0000256" key="9">
    <source>
        <dbReference type="ARBA" id="ARBA00022840"/>
    </source>
</evidence>
<dbReference type="Proteomes" id="UP001240150">
    <property type="component" value="Chromosome"/>
</dbReference>
<evidence type="ECO:0000256" key="3">
    <source>
        <dbReference type="ARBA" id="ARBA00022679"/>
    </source>
</evidence>
<feature type="compositionally biased region" description="Low complexity" evidence="12">
    <location>
        <begin position="1038"/>
        <end position="1065"/>
    </location>
</feature>
<dbReference type="NCBIfam" id="TIGR02397">
    <property type="entry name" value="dnaX_nterm"/>
    <property type="match status" value="1"/>
</dbReference>
<evidence type="ECO:0000256" key="11">
    <source>
        <dbReference type="ARBA" id="ARBA00049244"/>
    </source>
</evidence>
<feature type="region of interest" description="Disordered" evidence="12">
    <location>
        <begin position="527"/>
        <end position="588"/>
    </location>
</feature>
<sequence>MALALYRKYRPRTFAEVIGQEHVTEPLSQALRSGRLNHAYLFSGPRGCGKTSSARILARSLNCEQGPTPDPCGVCASCKSLANDGAGSIDVIEIDAASHGGVDDARELREKAFFAPASSRYKIYVIDEAHMVSSAGFNALLKLVEEPPDYVKFIFATTEPDKVLGTIRSRTHHYPFRLIPPATLRPYLQQLTEAEGIHVEPAVFPLVVRAGGGSARDTLSVLDQLIAGAGPDGVSYARAVALLGVTDAALLDEMCDALAAGDGAAAYSTIDRVAEAGHDPRRFASDLLERLRDLIVLQQVPDAVAKGLIDGPADQLEAMHAQAGRLGAATLSRCADIVHNGLVEMRGTTAPRLLLELVTARMLLPGADDSTGALLQRLERLERNGPPTPAHAAGPAVAPVADADVREESAPQAAAGLDSPGGAKAAALAVARGANRRNAAGPARPVSPAAAAPAPAAVVPSVAPVSAAPVAEPVSAPPAAAPVSASPVAVPDSAPLAAVPVSEPSSAASDLASLPAAVAAAAAVPGAAVPGSPTAGSASAGPGSASAGSGSDAAAPEEDWNQIADGGYDDAPPWDEEPPADPEPVAPPIAFPQVLTVWQAFGPKNSTIQRMQDSGIGLRDVEGDTVFFVAPNARYADRFLEFTDLIATEFADALGGRWQIRCDVGDASAASSRNAAPRGPAQAPDRDQSAARRMPAGRPAASTTAPERNTGRTESRPSRPQRAPAADAEDDGPAAAAPPAAEQPAGFGPQAVSGSQVAGQAGRSMPSIAEQAVRSAPSAGGQAVVSGPSVDGETARPGPSMAGEHAGPVPSVGHGSGHAGAPMSSGGDTDWPEPVRPGTAARRPAPPADDDWPEPAKPGSRAVPAKKPVAPSVAAVDPATGRPPAGGSEAVTTVSGDASGHLPSAHTEYRTAPDSTTAPAPTASAGSPVGADRSTDSAAADANHAAVSAASADRSARFAEAVADRSVASAPADADRSVVPAASGVDRSSVSAATGADRSVAPTAPAAFPAAAAGAAAASAQAASPPVRAEPARSNVPARSAAMELARAAAARGGKAGAGLNARAAAPHRPAGSPDQGSSGGVFSDGTPIGEAPYDPEYDGPPPSGGNPGYEGFDPGDEPLDEVIDEKTARQSSEEQAFQLLRDAFGAEKIGEM</sequence>
<accession>A0ABY8WEL4</accession>
<dbReference type="CDD" id="cd00009">
    <property type="entry name" value="AAA"/>
    <property type="match status" value="1"/>
</dbReference>
<dbReference type="EMBL" id="CP126980">
    <property type="protein sequence ID" value="WIM96291.1"/>
    <property type="molecule type" value="Genomic_DNA"/>
</dbReference>
<dbReference type="Gene3D" id="1.10.8.60">
    <property type="match status" value="1"/>
</dbReference>
<feature type="compositionally biased region" description="Low complexity" evidence="12">
    <location>
        <begin position="670"/>
        <end position="681"/>
    </location>
</feature>
<evidence type="ECO:0000256" key="12">
    <source>
        <dbReference type="SAM" id="MobiDB-lite"/>
    </source>
</evidence>
<dbReference type="Pfam" id="PF22608">
    <property type="entry name" value="DNAX_ATPase_lid"/>
    <property type="match status" value="1"/>
</dbReference>
<dbReference type="NCBIfam" id="NF005846">
    <property type="entry name" value="PRK07764.1-6"/>
    <property type="match status" value="1"/>
</dbReference>
<feature type="compositionally biased region" description="Acidic residues" evidence="12">
    <location>
        <begin position="1114"/>
        <end position="1124"/>
    </location>
</feature>
<keyword evidence="4 14" id="KW-0548">Nucleotidyltransferase</keyword>
<proteinExistence type="inferred from homology"/>
<gene>
    <name evidence="14" type="ORF">ACTOB_008476</name>
</gene>
<dbReference type="InterPro" id="IPR045085">
    <property type="entry name" value="HLD_clamp_pol_III_gamma_tau"/>
</dbReference>
<evidence type="ECO:0000256" key="8">
    <source>
        <dbReference type="ARBA" id="ARBA00022833"/>
    </source>
</evidence>
<feature type="compositionally biased region" description="Low complexity" evidence="12">
    <location>
        <begin position="691"/>
        <end position="701"/>
    </location>
</feature>
<dbReference type="InterPro" id="IPR012763">
    <property type="entry name" value="DNA_pol_III_sug/sutau_N"/>
</dbReference>
<dbReference type="SUPFAM" id="SSF52540">
    <property type="entry name" value="P-loop containing nucleoside triphosphate hydrolases"/>
    <property type="match status" value="1"/>
</dbReference>
<keyword evidence="3 14" id="KW-0808">Transferase</keyword>
<dbReference type="SMART" id="SM00382">
    <property type="entry name" value="AAA"/>
    <property type="match status" value="1"/>
</dbReference>
<feature type="region of interest" description="Disordered" evidence="12">
    <location>
        <begin position="383"/>
        <end position="421"/>
    </location>
</feature>
<dbReference type="Pfam" id="PF13177">
    <property type="entry name" value="DNA_pol3_delta2"/>
    <property type="match status" value="1"/>
</dbReference>
<dbReference type="EC" id="2.7.7.7" evidence="2"/>
<feature type="domain" description="AAA+ ATPase" evidence="13">
    <location>
        <begin position="36"/>
        <end position="198"/>
    </location>
</feature>
<dbReference type="RefSeq" id="WP_284917577.1">
    <property type="nucleotide sequence ID" value="NZ_CP126980.1"/>
</dbReference>
<evidence type="ECO:0000256" key="7">
    <source>
        <dbReference type="ARBA" id="ARBA00022741"/>
    </source>
</evidence>
<feature type="compositionally biased region" description="Low complexity" evidence="12">
    <location>
        <begin position="390"/>
        <end position="402"/>
    </location>
</feature>
<feature type="compositionally biased region" description="Low complexity" evidence="12">
    <location>
        <begin position="1001"/>
        <end position="1029"/>
    </location>
</feature>
<dbReference type="PANTHER" id="PTHR11669">
    <property type="entry name" value="REPLICATION FACTOR C / DNA POLYMERASE III GAMMA-TAU SUBUNIT"/>
    <property type="match status" value="1"/>
</dbReference>
<keyword evidence="9" id="KW-0067">ATP-binding</keyword>
<dbReference type="Gene3D" id="1.20.272.10">
    <property type="match status" value="1"/>
</dbReference>
<evidence type="ECO:0000256" key="4">
    <source>
        <dbReference type="ARBA" id="ARBA00022695"/>
    </source>
</evidence>
<dbReference type="InterPro" id="IPR050238">
    <property type="entry name" value="DNA_Rep/Repair_Clamp_Loader"/>
</dbReference>
<protein>
    <recommendedName>
        <fullName evidence="2">DNA-directed DNA polymerase</fullName>
        <ecNumber evidence="2">2.7.7.7</ecNumber>
    </recommendedName>
</protein>
<feature type="compositionally biased region" description="Low complexity" evidence="12">
    <location>
        <begin position="733"/>
        <end position="751"/>
    </location>
</feature>
<evidence type="ECO:0000313" key="14">
    <source>
        <dbReference type="EMBL" id="WIM96291.1"/>
    </source>
</evidence>
<dbReference type="CDD" id="cd18137">
    <property type="entry name" value="HLD_clamp_pol_III_gamma_tau"/>
    <property type="match status" value="1"/>
</dbReference>
<dbReference type="Gene3D" id="3.40.50.300">
    <property type="entry name" value="P-loop containing nucleotide triphosphate hydrolases"/>
    <property type="match status" value="1"/>
</dbReference>
<feature type="region of interest" description="Disordered" evidence="12">
    <location>
        <begin position="670"/>
        <end position="1135"/>
    </location>
</feature>
<evidence type="ECO:0000256" key="2">
    <source>
        <dbReference type="ARBA" id="ARBA00012417"/>
    </source>
</evidence>
<evidence type="ECO:0000259" key="13">
    <source>
        <dbReference type="SMART" id="SM00382"/>
    </source>
</evidence>
<keyword evidence="5" id="KW-0235">DNA replication</keyword>
<dbReference type="InterPro" id="IPR022754">
    <property type="entry name" value="DNA_pol_III_gamma-3"/>
</dbReference>
<keyword evidence="10" id="KW-0239">DNA-directed DNA polymerase</keyword>
<dbReference type="InterPro" id="IPR008921">
    <property type="entry name" value="DNA_pol3_clamp-load_cplx_C"/>
</dbReference>
<dbReference type="InterPro" id="IPR027417">
    <property type="entry name" value="P-loop_NTPase"/>
</dbReference>
<keyword evidence="8" id="KW-0862">Zinc</keyword>
<comment type="similarity">
    <text evidence="1">Belongs to the DnaX/STICHEL family.</text>
</comment>
<evidence type="ECO:0000313" key="15">
    <source>
        <dbReference type="Proteomes" id="UP001240150"/>
    </source>
</evidence>
<dbReference type="InterPro" id="IPR003593">
    <property type="entry name" value="AAA+_ATPase"/>
</dbReference>
<comment type="catalytic activity">
    <reaction evidence="11">
        <text>DNA(n) + a 2'-deoxyribonucleoside 5'-triphosphate = DNA(n+1) + diphosphate</text>
        <dbReference type="Rhea" id="RHEA:22508"/>
        <dbReference type="Rhea" id="RHEA-COMP:17339"/>
        <dbReference type="Rhea" id="RHEA-COMP:17340"/>
        <dbReference type="ChEBI" id="CHEBI:33019"/>
        <dbReference type="ChEBI" id="CHEBI:61560"/>
        <dbReference type="ChEBI" id="CHEBI:173112"/>
        <dbReference type="EC" id="2.7.7.7"/>
    </reaction>
</comment>